<evidence type="ECO:0000313" key="2">
    <source>
        <dbReference type="EMBL" id="EAY26581.1"/>
    </source>
</evidence>
<evidence type="ECO:0000313" key="3">
    <source>
        <dbReference type="Proteomes" id="UP000004095"/>
    </source>
</evidence>
<dbReference type="Proteomes" id="UP000004095">
    <property type="component" value="Unassembled WGS sequence"/>
</dbReference>
<dbReference type="OrthoDB" id="1448584at2"/>
<accession>A1ZSK1</accession>
<keyword evidence="3" id="KW-1185">Reference proteome</keyword>
<evidence type="ECO:0008006" key="4">
    <source>
        <dbReference type="Google" id="ProtNLM"/>
    </source>
</evidence>
<organism evidence="2 3">
    <name type="scientific">Microscilla marina ATCC 23134</name>
    <dbReference type="NCBI Taxonomy" id="313606"/>
    <lineage>
        <taxon>Bacteria</taxon>
        <taxon>Pseudomonadati</taxon>
        <taxon>Bacteroidota</taxon>
        <taxon>Cytophagia</taxon>
        <taxon>Cytophagales</taxon>
        <taxon>Microscillaceae</taxon>
        <taxon>Microscilla</taxon>
    </lineage>
</organism>
<feature type="signal peptide" evidence="1">
    <location>
        <begin position="1"/>
        <end position="19"/>
    </location>
</feature>
<gene>
    <name evidence="2" type="ORF">M23134_06108</name>
</gene>
<reference evidence="2 3" key="1">
    <citation type="submission" date="2007-01" db="EMBL/GenBank/DDBJ databases">
        <authorList>
            <person name="Haygood M."/>
            <person name="Podell S."/>
            <person name="Anderson C."/>
            <person name="Hopkinson B."/>
            <person name="Roe K."/>
            <person name="Barbeau K."/>
            <person name="Gaasterland T."/>
            <person name="Ferriera S."/>
            <person name="Johnson J."/>
            <person name="Kravitz S."/>
            <person name="Beeson K."/>
            <person name="Sutton G."/>
            <person name="Rogers Y.-H."/>
            <person name="Friedman R."/>
            <person name="Frazier M."/>
            <person name="Venter J.C."/>
        </authorList>
    </citation>
    <scope>NUCLEOTIDE SEQUENCE [LARGE SCALE GENOMIC DNA]</scope>
    <source>
        <strain evidence="2 3">ATCC 23134</strain>
    </source>
</reference>
<comment type="caution">
    <text evidence="2">The sequence shown here is derived from an EMBL/GenBank/DDBJ whole genome shotgun (WGS) entry which is preliminary data.</text>
</comment>
<sequence>MRQLILILGLQLFIFSVEAQNTKTSPISSWLGTWKGQLKVDNAKDGKTLSFPMTLNIQPTDSSTRYSWTVIYGEEAACKSALMSYWTRAMAIYYRRKNSILLDAYMLGIHW</sequence>
<evidence type="ECO:0000256" key="1">
    <source>
        <dbReference type="SAM" id="SignalP"/>
    </source>
</evidence>
<keyword evidence="1" id="KW-0732">Signal</keyword>
<proteinExistence type="predicted"/>
<dbReference type="AlphaFoldDB" id="A1ZSK1"/>
<dbReference type="EMBL" id="AAWS01000032">
    <property type="protein sequence ID" value="EAY26581.1"/>
    <property type="molecule type" value="Genomic_DNA"/>
</dbReference>
<dbReference type="RefSeq" id="WP_002700558.1">
    <property type="nucleotide sequence ID" value="NZ_AAWS01000032.1"/>
</dbReference>
<feature type="chain" id="PRO_5002641866" description="Lipocalin-like domain-containing protein" evidence="1">
    <location>
        <begin position="20"/>
        <end position="111"/>
    </location>
</feature>
<protein>
    <recommendedName>
        <fullName evidence="4">Lipocalin-like domain-containing protein</fullName>
    </recommendedName>
</protein>
<name>A1ZSK1_MICM2</name>